<evidence type="ECO:0000256" key="1">
    <source>
        <dbReference type="SAM" id="Phobius"/>
    </source>
</evidence>
<dbReference type="AlphaFoldDB" id="A0A6G1BTD1"/>
<reference evidence="2 3" key="1">
    <citation type="submission" date="2019-11" db="EMBL/GenBank/DDBJ databases">
        <title>Whole genome sequence of Oryza granulata.</title>
        <authorList>
            <person name="Li W."/>
        </authorList>
    </citation>
    <scope>NUCLEOTIDE SEQUENCE [LARGE SCALE GENOMIC DNA]</scope>
    <source>
        <strain evidence="3">cv. Menghai</strain>
        <tissue evidence="2">Leaf</tissue>
    </source>
</reference>
<proteinExistence type="predicted"/>
<keyword evidence="1" id="KW-1133">Transmembrane helix</keyword>
<keyword evidence="3" id="KW-1185">Reference proteome</keyword>
<organism evidence="2 3">
    <name type="scientific">Oryza meyeriana var. granulata</name>
    <dbReference type="NCBI Taxonomy" id="110450"/>
    <lineage>
        <taxon>Eukaryota</taxon>
        <taxon>Viridiplantae</taxon>
        <taxon>Streptophyta</taxon>
        <taxon>Embryophyta</taxon>
        <taxon>Tracheophyta</taxon>
        <taxon>Spermatophyta</taxon>
        <taxon>Magnoliopsida</taxon>
        <taxon>Liliopsida</taxon>
        <taxon>Poales</taxon>
        <taxon>Poaceae</taxon>
        <taxon>BOP clade</taxon>
        <taxon>Oryzoideae</taxon>
        <taxon>Oryzeae</taxon>
        <taxon>Oryzinae</taxon>
        <taxon>Oryza</taxon>
        <taxon>Oryza meyeriana</taxon>
    </lineage>
</organism>
<protein>
    <submittedName>
        <fullName evidence="2">Uncharacterized protein</fullName>
    </submittedName>
</protein>
<evidence type="ECO:0000313" key="2">
    <source>
        <dbReference type="EMBL" id="KAF0891358.1"/>
    </source>
</evidence>
<feature type="transmembrane region" description="Helical" evidence="1">
    <location>
        <begin position="141"/>
        <end position="160"/>
    </location>
</feature>
<dbReference type="Proteomes" id="UP000479710">
    <property type="component" value="Unassembled WGS sequence"/>
</dbReference>
<name>A0A6G1BTD1_9ORYZ</name>
<comment type="caution">
    <text evidence="2">The sequence shown here is derived from an EMBL/GenBank/DDBJ whole genome shotgun (WGS) entry which is preliminary data.</text>
</comment>
<accession>A0A6G1BTD1</accession>
<evidence type="ECO:0000313" key="3">
    <source>
        <dbReference type="Proteomes" id="UP000479710"/>
    </source>
</evidence>
<dbReference type="EMBL" id="SPHZ02000011">
    <property type="protein sequence ID" value="KAF0891358.1"/>
    <property type="molecule type" value="Genomic_DNA"/>
</dbReference>
<keyword evidence="1" id="KW-0812">Transmembrane</keyword>
<sequence length="165" mass="17614">MGMGSNGRACWRGFGGGGFGGSNGERLPASFSGNGGADRFLGGVAMMEATTEGHDEALSNDERRLPWHGWSSKLGHGGSGPARSAWCGVGLRRGQVMWRRGGRPWRAASEVALIIDVNDHPVIIPYCYWWGDIGDDNGTEWTLLACTMGLGLLFLLLGMVDINGM</sequence>
<gene>
    <name evidence="2" type="ORF">E2562_009514</name>
</gene>
<keyword evidence="1" id="KW-0472">Membrane</keyword>